<organism evidence="1 2">
    <name type="scientific">Oedothorax gibbosus</name>
    <dbReference type="NCBI Taxonomy" id="931172"/>
    <lineage>
        <taxon>Eukaryota</taxon>
        <taxon>Metazoa</taxon>
        <taxon>Ecdysozoa</taxon>
        <taxon>Arthropoda</taxon>
        <taxon>Chelicerata</taxon>
        <taxon>Arachnida</taxon>
        <taxon>Araneae</taxon>
        <taxon>Araneomorphae</taxon>
        <taxon>Entelegynae</taxon>
        <taxon>Araneoidea</taxon>
        <taxon>Linyphiidae</taxon>
        <taxon>Erigoninae</taxon>
        <taxon>Oedothorax</taxon>
    </lineage>
</organism>
<comment type="caution">
    <text evidence="1">The sequence shown here is derived from an EMBL/GenBank/DDBJ whole genome shotgun (WGS) entry which is preliminary data.</text>
</comment>
<proteinExistence type="predicted"/>
<accession>A0AAV6W022</accession>
<protein>
    <submittedName>
        <fullName evidence="1">Uncharacterized protein</fullName>
    </submittedName>
</protein>
<dbReference type="AlphaFoldDB" id="A0AAV6W022"/>
<evidence type="ECO:0000313" key="2">
    <source>
        <dbReference type="Proteomes" id="UP000827092"/>
    </source>
</evidence>
<keyword evidence="2" id="KW-1185">Reference proteome</keyword>
<sequence length="106" mass="11697">MVARIGNSIRLCRRSAETSYGADNSCNYSRTASTRLCTIKRLGWSQGLATSFDCAAVARKHRMELTIPTITQVQQTHAFIQSRLGWSQGLATPFDCAAERGNIAWS</sequence>
<dbReference type="EMBL" id="JAFNEN010000003">
    <property type="protein sequence ID" value="KAG8201711.1"/>
    <property type="molecule type" value="Genomic_DNA"/>
</dbReference>
<name>A0AAV6W022_9ARAC</name>
<gene>
    <name evidence="1" type="ORF">JTE90_012775</name>
</gene>
<evidence type="ECO:0000313" key="1">
    <source>
        <dbReference type="EMBL" id="KAG8201711.1"/>
    </source>
</evidence>
<dbReference type="Proteomes" id="UP000827092">
    <property type="component" value="Unassembled WGS sequence"/>
</dbReference>
<reference evidence="1 2" key="1">
    <citation type="journal article" date="2022" name="Nat. Ecol. Evol.">
        <title>A masculinizing supergene underlies an exaggerated male reproductive morph in a spider.</title>
        <authorList>
            <person name="Hendrickx F."/>
            <person name="De Corte Z."/>
            <person name="Sonet G."/>
            <person name="Van Belleghem S.M."/>
            <person name="Kostlbacher S."/>
            <person name="Vangestel C."/>
        </authorList>
    </citation>
    <scope>NUCLEOTIDE SEQUENCE [LARGE SCALE GENOMIC DNA]</scope>
    <source>
        <strain evidence="1">W744_W776</strain>
    </source>
</reference>